<evidence type="ECO:0000256" key="1">
    <source>
        <dbReference type="SAM" id="Coils"/>
    </source>
</evidence>
<reference evidence="3 4" key="1">
    <citation type="journal article" date="2024" name="Science">
        <title>Giant polyketide synthase enzymes in the biosynthesis of giant marine polyether toxins.</title>
        <authorList>
            <person name="Fallon T.R."/>
            <person name="Shende V.V."/>
            <person name="Wierzbicki I.H."/>
            <person name="Pendleton A.L."/>
            <person name="Watervoot N.F."/>
            <person name="Auber R.P."/>
            <person name="Gonzalez D.J."/>
            <person name="Wisecaver J.H."/>
            <person name="Moore B.S."/>
        </authorList>
    </citation>
    <scope>NUCLEOTIDE SEQUENCE [LARGE SCALE GENOMIC DNA]</scope>
    <source>
        <strain evidence="3 4">12B1</strain>
    </source>
</reference>
<comment type="caution">
    <text evidence="3">The sequence shown here is derived from an EMBL/GenBank/DDBJ whole genome shotgun (WGS) entry which is preliminary data.</text>
</comment>
<feature type="coiled-coil region" evidence="1">
    <location>
        <begin position="254"/>
        <end position="289"/>
    </location>
</feature>
<accession>A0AB34IRR5</accession>
<dbReference type="EMBL" id="JBGBPQ010000019">
    <property type="protein sequence ID" value="KAL1505111.1"/>
    <property type="molecule type" value="Genomic_DNA"/>
</dbReference>
<keyword evidence="1" id="KW-0175">Coiled coil</keyword>
<evidence type="ECO:0000256" key="2">
    <source>
        <dbReference type="SAM" id="MobiDB-lite"/>
    </source>
</evidence>
<dbReference type="Proteomes" id="UP001515480">
    <property type="component" value="Unassembled WGS sequence"/>
</dbReference>
<gene>
    <name evidence="3" type="ORF">AB1Y20_008870</name>
</gene>
<evidence type="ECO:0000313" key="3">
    <source>
        <dbReference type="EMBL" id="KAL1505111.1"/>
    </source>
</evidence>
<keyword evidence="4" id="KW-1185">Reference proteome</keyword>
<feature type="coiled-coil region" evidence="1">
    <location>
        <begin position="47"/>
        <end position="81"/>
    </location>
</feature>
<name>A0AB34IRR5_PRYPA</name>
<proteinExistence type="predicted"/>
<feature type="compositionally biased region" description="Low complexity" evidence="2">
    <location>
        <begin position="24"/>
        <end position="41"/>
    </location>
</feature>
<evidence type="ECO:0008006" key="5">
    <source>
        <dbReference type="Google" id="ProtNLM"/>
    </source>
</evidence>
<protein>
    <recommendedName>
        <fullName evidence="5">Cilia- and flagella-associated protein 157</fullName>
    </recommendedName>
</protein>
<feature type="region of interest" description="Disordered" evidence="2">
    <location>
        <begin position="1"/>
        <end position="41"/>
    </location>
</feature>
<organism evidence="3 4">
    <name type="scientific">Prymnesium parvum</name>
    <name type="common">Toxic golden alga</name>
    <dbReference type="NCBI Taxonomy" id="97485"/>
    <lineage>
        <taxon>Eukaryota</taxon>
        <taxon>Haptista</taxon>
        <taxon>Haptophyta</taxon>
        <taxon>Prymnesiophyceae</taxon>
        <taxon>Prymnesiales</taxon>
        <taxon>Prymnesiaceae</taxon>
        <taxon>Prymnesium</taxon>
    </lineage>
</organism>
<sequence>MDEVAVRRGSTSNLPSTRLDGRAPRAAASRAPSAAAASASAVSSADVLALRSELRELRTAAEEQREAVGALQAENRELRAAVGELRGLAHAAEARRGEAEEKLRSSLEARLGGAQAEAAEAARGLAALQTRVALVDHAQQATASTAHELTAQLKDVAIVRTFQTFLQQSVERSEQAGVETGRLLTQVRAELAGLQQRHAALASANTAEHCAQQTQHGKLHSLTEDCLTRLQAFESRLSACDSACKVSTETGEKMKRAAKRHELLLQRLAEVQEARAAELRSQIQSLAEQLLPLQKASRQHGAQIDELSSGVTVLADLIRHNNRSRSSGMRLRAFQRFGDAVKASGLGGVGLGDSFHKGGMRGASHQDG</sequence>
<evidence type="ECO:0000313" key="4">
    <source>
        <dbReference type="Proteomes" id="UP001515480"/>
    </source>
</evidence>
<dbReference type="AlphaFoldDB" id="A0AB34IRR5"/>